<protein>
    <recommendedName>
        <fullName evidence="1">Polymerase nucleotidyl transferase domain-containing protein</fullName>
    </recommendedName>
</protein>
<feature type="domain" description="Polymerase nucleotidyl transferase" evidence="1">
    <location>
        <begin position="25"/>
        <end position="67"/>
    </location>
</feature>
<dbReference type="SUPFAM" id="SSF81301">
    <property type="entry name" value="Nucleotidyltransferase"/>
    <property type="match status" value="1"/>
</dbReference>
<dbReference type="Proteomes" id="UP001055303">
    <property type="component" value="Unassembled WGS sequence"/>
</dbReference>
<dbReference type="AlphaFoldDB" id="A0A564FXA7"/>
<gene>
    <name evidence="2" type="ORF">IFDJLNFL_3622</name>
    <name evidence="3" type="ORF">MTDSW087_02030</name>
</gene>
<accession>A0A564FXA7</accession>
<dbReference type="EMBL" id="BPQI01000118">
    <property type="protein sequence ID" value="GJD57710.1"/>
    <property type="molecule type" value="Genomic_DNA"/>
</dbReference>
<evidence type="ECO:0000259" key="1">
    <source>
        <dbReference type="Pfam" id="PF01909"/>
    </source>
</evidence>
<dbReference type="OrthoDB" id="8240854at2"/>
<evidence type="ECO:0000313" key="3">
    <source>
        <dbReference type="EMBL" id="VUF12340.1"/>
    </source>
</evidence>
<dbReference type="EMBL" id="CABFVH010000009">
    <property type="protein sequence ID" value="VUF12340.1"/>
    <property type="molecule type" value="Genomic_DNA"/>
</dbReference>
<organism evidence="3 4">
    <name type="scientific">Methylobacterium dankookense</name>
    <dbReference type="NCBI Taxonomy" id="560405"/>
    <lineage>
        <taxon>Bacteria</taxon>
        <taxon>Pseudomonadati</taxon>
        <taxon>Pseudomonadota</taxon>
        <taxon>Alphaproteobacteria</taxon>
        <taxon>Hyphomicrobiales</taxon>
        <taxon>Methylobacteriaceae</taxon>
        <taxon>Methylobacterium</taxon>
    </lineage>
</organism>
<name>A0A564FXA7_9HYPH</name>
<reference evidence="2" key="2">
    <citation type="journal article" date="2021" name="Front. Microbiol.">
        <title>Comprehensive Comparative Genomics and Phenotyping of Methylobacterium Species.</title>
        <authorList>
            <person name="Alessa O."/>
            <person name="Ogura Y."/>
            <person name="Fujitani Y."/>
            <person name="Takami H."/>
            <person name="Hayashi T."/>
            <person name="Sahin N."/>
            <person name="Tani A."/>
        </authorList>
    </citation>
    <scope>NUCLEOTIDE SEQUENCE</scope>
    <source>
        <strain evidence="2">DSM 22415</strain>
    </source>
</reference>
<reference evidence="2" key="3">
    <citation type="submission" date="2021-08" db="EMBL/GenBank/DDBJ databases">
        <authorList>
            <person name="Tani A."/>
            <person name="Ola A."/>
            <person name="Ogura Y."/>
            <person name="Katsura K."/>
            <person name="Hayashi T."/>
        </authorList>
    </citation>
    <scope>NUCLEOTIDE SEQUENCE</scope>
    <source>
        <strain evidence="2">DSM 22415</strain>
    </source>
</reference>
<dbReference type="Gene3D" id="3.30.460.10">
    <property type="entry name" value="Beta Polymerase, domain 2"/>
    <property type="match status" value="1"/>
</dbReference>
<evidence type="ECO:0000313" key="4">
    <source>
        <dbReference type="Proteomes" id="UP000401717"/>
    </source>
</evidence>
<dbReference type="InterPro" id="IPR043519">
    <property type="entry name" value="NT_sf"/>
</dbReference>
<dbReference type="GO" id="GO:0016779">
    <property type="term" value="F:nucleotidyltransferase activity"/>
    <property type="evidence" value="ECO:0007669"/>
    <property type="project" value="InterPro"/>
</dbReference>
<dbReference type="Proteomes" id="UP000401717">
    <property type="component" value="Unassembled WGS sequence"/>
</dbReference>
<keyword evidence="5" id="KW-1185">Reference proteome</keyword>
<sequence length="108" mass="12100">MIRTLRDRKRDEARRRTEAVAVLSERLRRHAREAGGRYLLYGSAGRGAMRFDSDVDLLVDFPAEAEAAAWRFAEAACAAEGIAADIRPIAWCTEPFRAQILPEARILA</sequence>
<proteinExistence type="predicted"/>
<dbReference type="RefSeq" id="WP_144763362.1">
    <property type="nucleotide sequence ID" value="NZ_BPQI01000118.1"/>
</dbReference>
<evidence type="ECO:0000313" key="2">
    <source>
        <dbReference type="EMBL" id="GJD57710.1"/>
    </source>
</evidence>
<reference evidence="3 4" key="1">
    <citation type="submission" date="2019-06" db="EMBL/GenBank/DDBJ databases">
        <authorList>
            <person name="Rodrigo-Torres L."/>
            <person name="Arahal R. D."/>
            <person name="Lucena T."/>
        </authorList>
    </citation>
    <scope>NUCLEOTIDE SEQUENCE [LARGE SCALE GENOMIC DNA]</scope>
    <source>
        <strain evidence="3 4">SW08-7</strain>
    </source>
</reference>
<dbReference type="InterPro" id="IPR002934">
    <property type="entry name" value="Polymerase_NTP_transf_dom"/>
</dbReference>
<dbReference type="Pfam" id="PF01909">
    <property type="entry name" value="NTP_transf_2"/>
    <property type="match status" value="1"/>
</dbReference>
<evidence type="ECO:0000313" key="5">
    <source>
        <dbReference type="Proteomes" id="UP001055303"/>
    </source>
</evidence>